<gene>
    <name evidence="2" type="primary">LOC113866097</name>
</gene>
<dbReference type="Gene3D" id="2.40.70.10">
    <property type="entry name" value="Acid Proteases"/>
    <property type="match status" value="1"/>
</dbReference>
<dbReference type="PANTHER" id="PTHR33067:SF15">
    <property type="entry name" value="RNA-DIRECTED DNA POLYMERASE"/>
    <property type="match status" value="1"/>
</dbReference>
<dbReference type="SUPFAM" id="SSF50630">
    <property type="entry name" value="Acid proteases"/>
    <property type="match status" value="1"/>
</dbReference>
<name>A0A8B8LN21_ABRPR</name>
<dbReference type="CDD" id="cd00303">
    <property type="entry name" value="retropepsin_like"/>
    <property type="match status" value="1"/>
</dbReference>
<dbReference type="Pfam" id="PF13650">
    <property type="entry name" value="Asp_protease_2"/>
    <property type="match status" value="1"/>
</dbReference>
<dbReference type="InterPro" id="IPR021109">
    <property type="entry name" value="Peptidase_aspartic_dom_sf"/>
</dbReference>
<dbReference type="AlphaFoldDB" id="A0A8B8LN21"/>
<accession>A0A8B8LN21</accession>
<dbReference type="OrthoDB" id="1734538at2759"/>
<dbReference type="RefSeq" id="XP_027356788.1">
    <property type="nucleotide sequence ID" value="XM_027500987.1"/>
</dbReference>
<evidence type="ECO:0000313" key="2">
    <source>
        <dbReference type="RefSeq" id="XP_027356788.1"/>
    </source>
</evidence>
<dbReference type="KEGG" id="aprc:113866097"/>
<dbReference type="GeneID" id="113866097"/>
<organism evidence="1 2">
    <name type="scientific">Abrus precatorius</name>
    <name type="common">Indian licorice</name>
    <name type="synonym">Glycine abrus</name>
    <dbReference type="NCBI Taxonomy" id="3816"/>
    <lineage>
        <taxon>Eukaryota</taxon>
        <taxon>Viridiplantae</taxon>
        <taxon>Streptophyta</taxon>
        <taxon>Embryophyta</taxon>
        <taxon>Tracheophyta</taxon>
        <taxon>Spermatophyta</taxon>
        <taxon>Magnoliopsida</taxon>
        <taxon>eudicotyledons</taxon>
        <taxon>Gunneridae</taxon>
        <taxon>Pentapetalae</taxon>
        <taxon>rosids</taxon>
        <taxon>fabids</taxon>
        <taxon>Fabales</taxon>
        <taxon>Fabaceae</taxon>
        <taxon>Papilionoideae</taxon>
        <taxon>50 kb inversion clade</taxon>
        <taxon>NPAAA clade</taxon>
        <taxon>indigoferoid/millettioid clade</taxon>
        <taxon>Abreae</taxon>
        <taxon>Abrus</taxon>
    </lineage>
</organism>
<dbReference type="PANTHER" id="PTHR33067">
    <property type="entry name" value="RNA-DIRECTED DNA POLYMERASE-RELATED"/>
    <property type="match status" value="1"/>
</dbReference>
<sequence length="256" mass="28361">MGRNVSALTQPNMPQKCKDPGTFTVPCTIENFTFSNALLDLGASINVLPTSIYRSLSLSPLKQIDVVIQLANRSTAFPTGVVEDMIMKVDKLIFSADFYILNMAEKSSMPTLILGRPFLKTVRTKIDVYSRILSMEFGDDVMQFKIFEAMKHPLELHRDLCKVCTKIDAYLAADDVSCDAVAGLGRSSLITASTHTLEPVQIHAAELDFSIRTLLSIIQPPILELKPLPKNLKYAFLEIDNKLPVIISVDLDAAQE</sequence>
<reference evidence="1" key="1">
    <citation type="journal article" date="2019" name="Toxins">
        <title>Detection of Abrin-Like and Prepropulchellin-Like Toxin Genes and Transcripts Using Whole Genome Sequencing and Full-Length Transcript Sequencing of Abrus precatorius.</title>
        <authorList>
            <person name="Hovde B.T."/>
            <person name="Daligault H.E."/>
            <person name="Hanschen E.R."/>
            <person name="Kunde Y.A."/>
            <person name="Johnson M.B."/>
            <person name="Starkenburg S.R."/>
            <person name="Johnson S.L."/>
        </authorList>
    </citation>
    <scope>NUCLEOTIDE SEQUENCE [LARGE SCALE GENOMIC DNA]</scope>
</reference>
<protein>
    <submittedName>
        <fullName evidence="2">Uncharacterized protein LOC113866097</fullName>
    </submittedName>
</protein>
<dbReference type="Proteomes" id="UP000694853">
    <property type="component" value="Unplaced"/>
</dbReference>
<proteinExistence type="predicted"/>
<evidence type="ECO:0000313" key="1">
    <source>
        <dbReference type="Proteomes" id="UP000694853"/>
    </source>
</evidence>
<reference evidence="2" key="2">
    <citation type="submission" date="2025-08" db="UniProtKB">
        <authorList>
            <consortium name="RefSeq"/>
        </authorList>
    </citation>
    <scope>IDENTIFICATION</scope>
    <source>
        <tissue evidence="2">Young leaves</tissue>
    </source>
</reference>
<keyword evidence="1" id="KW-1185">Reference proteome</keyword>